<organism evidence="1 2">
    <name type="scientific">[Candida] jaroonii</name>
    <dbReference type="NCBI Taxonomy" id="467808"/>
    <lineage>
        <taxon>Eukaryota</taxon>
        <taxon>Fungi</taxon>
        <taxon>Dikarya</taxon>
        <taxon>Ascomycota</taxon>
        <taxon>Saccharomycotina</taxon>
        <taxon>Pichiomycetes</taxon>
        <taxon>Debaryomycetaceae</taxon>
        <taxon>Yamadazyma</taxon>
    </lineage>
</organism>
<evidence type="ECO:0000313" key="2">
    <source>
        <dbReference type="Proteomes" id="UP001152531"/>
    </source>
</evidence>
<protein>
    <submittedName>
        <fullName evidence="1">Vacuolar protein sorting/targeting protein 10</fullName>
    </submittedName>
</protein>
<dbReference type="EMBL" id="CALSDN010000004">
    <property type="protein sequence ID" value="CAH6720525.1"/>
    <property type="molecule type" value="Genomic_DNA"/>
</dbReference>
<accession>A0ACA9Y6B5</accession>
<keyword evidence="2" id="KW-1185">Reference proteome</keyword>
<evidence type="ECO:0000313" key="1">
    <source>
        <dbReference type="EMBL" id="CAH6720525.1"/>
    </source>
</evidence>
<reference evidence="1" key="1">
    <citation type="submission" date="2022-06" db="EMBL/GenBank/DDBJ databases">
        <authorList>
            <person name="Legras J.-L."/>
            <person name="Devillers H."/>
            <person name="Grondin C."/>
        </authorList>
    </citation>
    <scope>NUCLEOTIDE SEQUENCE</scope>
    <source>
        <strain evidence="1">CLIB 1444</strain>
    </source>
</reference>
<name>A0ACA9Y6B5_9ASCO</name>
<dbReference type="Proteomes" id="UP001152531">
    <property type="component" value="Unassembled WGS sequence"/>
</dbReference>
<comment type="caution">
    <text evidence="1">The sequence shown here is derived from an EMBL/GenBank/DDBJ whole genome shotgun (WGS) entry which is preliminary data.</text>
</comment>
<proteinExistence type="predicted"/>
<sequence length="1552" mass="175299">MKVNCHIFILFISVLSLVRGDFEPKITLTQEKEVSKELFYFDDSHTIIALRSGDLYISNDDGVKWQKAQGIDKTVMTLKMDPVFPYRAFALTVESKQFITNDKGKTWQSFEVEPKGKEEISIDSIPRVIFNRLESRNVIFDFYNCPNQIFSSSCKHHFYYTNDGFKTNPSKLEIDASICQFGTNDLDIFCVENEMNSFGHVKSSNLVKSRDSFRTKKVVNHHLAKSGKLIDVRTVENFIIAIVQNDKFNTKSKITLLVSTDGTHFQPADLQVDVSYGILTFLDSSPSSMFISVASFNSMAQQFSVGTVYASDSTGTRFHKVLEKVEGNSFQKVQTIDGVWLASVLDDTATDGSDDGKSLIDILLGENAGGNFKSLISFNNGRDFNPIRIEDESCKESDGCSLHIMTPSERDGEGKFVTGPTPGILMAVGNTGKFLTKEFSDMKTYISHDGGSHWKQAIDEPCLFSFGDLGNIIIAMPYYGKEDMSTKTLYYSLDQGLTWTKKDLEKGIFPLTVTTTIDGTSSKFIISGLIDETPDKSSDFEFAEVIYALDFSKAYDHKCKDKDFEEVYARVDDNNKPTCIYGHREKFRRRKASSKCFAATLFKDITVYDESCPCTDDDYECNIGFKPGKDNTCEPDKRVIAHLCRTKKSKTLKLFSKIRLTGTECSDGKTSMKVDVLDVKCSDYIDNDPHHESNHKIHHKQYVLEGKMKEYTYFEQGEDYNGENLLIRTEENRLYASRDGGVEFVKVPIYEEILAYFMGYIPGQMILITESEKFLYSIDAGNTYNKLLAPSAASPVASTVVAYHKTDSQQFIWFGSELSSSCSYGGDKFNSDCKVTGYITKDGGSSFNKLRDDVIKCDFVSSHLQNGNVSNPNNLIYCSVLDKEKKTVNLISSSNNFKDEKVIAENIVGYAISGNFVVVGKIDQKKQTLHAMVTVDGETFADASMPRDLNIDIRQAFTVLDSEKGAIFMHVTTNSDDKHEYGAILKSNSNGTSYALSLDYVNRDKLGFVDYDRIEGIEGILISNVVQNHAGGDHKKLKSMITHNDGGEWNYIKPPSKDSKGKKYKCTGKSLQECSLNLHGFTERADYRDTYSSASAIGIMMGLGNVGKSLHKKEESSLYLTRDGGNNWHEIRKGEFMWEYGDRGSILVIVKEGETNHISYSLDEGRKWMNYKFSKENMKITDLATVPSDNSRKFLVFGEKDGSTVVVSIDFTDVFDRQCQLDLDHPDQDDFEYWSPKHPLLKGNCLFGHEAKYLRRAHGHYDCFVGSAPLTDGFKISKNCSCTRKDFECDYNYYRDPSDDTCKLVKGLSPADHKNEMCKNNVFEYVEPTGYRKIPLSTCSGGKNFDSLFKKPCPGKESEFNKYYGKDIGFGKLLIIIIIPLAVFLFATWFVYDRGIRRNGGFKQFGQIRLDGDENDFDFDPIENNQVDKVVNNIVKGGIFTVAAVIATVKTLRKFDKMVFERLTAQIFRGSGRRNYVRVPDINDEEDELFGNFQDNYEEELEQGNNNDLYRDFGDDVDDDNNELDVSEDTEVRADSRLFDVDDQSDEEPSKQ</sequence>
<gene>
    <name evidence="1" type="ORF">CLIB1444_04S02058</name>
</gene>